<dbReference type="OrthoDB" id="5373017at2"/>
<name>A0A151CIJ8_9BACT</name>
<dbReference type="STRING" id="1630136.AS592_09335"/>
<feature type="transmembrane region" description="Helical" evidence="1">
    <location>
        <begin position="128"/>
        <end position="147"/>
    </location>
</feature>
<keyword evidence="1" id="KW-0812">Transmembrane</keyword>
<feature type="transmembrane region" description="Helical" evidence="1">
    <location>
        <begin position="12"/>
        <end position="34"/>
    </location>
</feature>
<organism evidence="2 3">
    <name type="scientific">Sulfurovum riftiae</name>
    <dbReference type="NCBI Taxonomy" id="1630136"/>
    <lineage>
        <taxon>Bacteria</taxon>
        <taxon>Pseudomonadati</taxon>
        <taxon>Campylobacterota</taxon>
        <taxon>Epsilonproteobacteria</taxon>
        <taxon>Campylobacterales</taxon>
        <taxon>Sulfurovaceae</taxon>
        <taxon>Sulfurovum</taxon>
    </lineage>
</organism>
<dbReference type="Proteomes" id="UP000075359">
    <property type="component" value="Unassembled WGS sequence"/>
</dbReference>
<feature type="transmembrane region" description="Helical" evidence="1">
    <location>
        <begin position="98"/>
        <end position="122"/>
    </location>
</feature>
<evidence type="ECO:0000313" key="2">
    <source>
        <dbReference type="EMBL" id="KYJ87317.1"/>
    </source>
</evidence>
<sequence>MKHYPKDIHLYRIGIAYMLLFVLGVLLSGALLFLRAQGMEDEILQAVASIIDSPAAKSWHNFIEIGTPHLFGMGLTLFVVAHFLLFSTKIPQRWSMRLSVILFGLMFFDIFAYGLIIAGVVVSGWVKLVGVLSFIVLFIILLGWVAVSL</sequence>
<gene>
    <name evidence="2" type="ORF">AS592_09335</name>
</gene>
<proteinExistence type="predicted"/>
<comment type="caution">
    <text evidence="2">The sequence shown here is derived from an EMBL/GenBank/DDBJ whole genome shotgun (WGS) entry which is preliminary data.</text>
</comment>
<reference evidence="2 3" key="1">
    <citation type="submission" date="2015-11" db="EMBL/GenBank/DDBJ databases">
        <title>Draft genome of Sulfurovum riftiae 1812E, a member of the Epsilonproteobacteria isolated from the tube of the deep-sea hydrothermal vent tubewom Riftia pachyptila.</title>
        <authorList>
            <person name="Vetriani C."/>
            <person name="Giovannelli D."/>
        </authorList>
    </citation>
    <scope>NUCLEOTIDE SEQUENCE [LARGE SCALE GENOMIC DNA]</scope>
    <source>
        <strain evidence="2 3">1812E</strain>
    </source>
</reference>
<dbReference type="EMBL" id="LNKT01000001">
    <property type="protein sequence ID" value="KYJ87317.1"/>
    <property type="molecule type" value="Genomic_DNA"/>
</dbReference>
<keyword evidence="1" id="KW-0472">Membrane</keyword>
<evidence type="ECO:0000256" key="1">
    <source>
        <dbReference type="SAM" id="Phobius"/>
    </source>
</evidence>
<accession>A0A151CIJ8</accession>
<dbReference type="RefSeq" id="WP_082791972.1">
    <property type="nucleotide sequence ID" value="NZ_LNKT01000001.1"/>
</dbReference>
<keyword evidence="1" id="KW-1133">Transmembrane helix</keyword>
<protein>
    <submittedName>
        <fullName evidence="2">Uncharacterized protein</fullName>
    </submittedName>
</protein>
<evidence type="ECO:0000313" key="3">
    <source>
        <dbReference type="Proteomes" id="UP000075359"/>
    </source>
</evidence>
<feature type="transmembrane region" description="Helical" evidence="1">
    <location>
        <begin position="69"/>
        <end position="86"/>
    </location>
</feature>
<dbReference type="AlphaFoldDB" id="A0A151CIJ8"/>
<keyword evidence="3" id="KW-1185">Reference proteome</keyword>